<dbReference type="NCBIfam" id="TIGR01414">
    <property type="entry name" value="autotrans_barl"/>
    <property type="match status" value="1"/>
</dbReference>
<accession>A0A383RV77</accession>
<dbReference type="Pfam" id="PF18883">
    <property type="entry name" value="AC_1"/>
    <property type="match status" value="1"/>
</dbReference>
<evidence type="ECO:0000313" key="4">
    <source>
        <dbReference type="Proteomes" id="UP000263595"/>
    </source>
</evidence>
<name>A0A383RV77_9PSED</name>
<reference evidence="4" key="1">
    <citation type="submission" date="2018-08" db="EMBL/GenBank/DDBJ databases">
        <authorList>
            <person name="Blom J."/>
        </authorList>
    </citation>
    <scope>NUCLEOTIDE SEQUENCE [LARGE SCALE GENOMIC DNA]</scope>
    <source>
        <strain evidence="4">CCOS 865</strain>
    </source>
</reference>
<dbReference type="PROSITE" id="PS51208">
    <property type="entry name" value="AUTOTRANSPORTER"/>
    <property type="match status" value="1"/>
</dbReference>
<dbReference type="PROSITE" id="PS51257">
    <property type="entry name" value="PROKAR_LIPOPROTEIN"/>
    <property type="match status" value="1"/>
</dbReference>
<dbReference type="RefSeq" id="WP_167469064.1">
    <property type="nucleotide sequence ID" value="NZ_CBCSFL010000024.1"/>
</dbReference>
<dbReference type="InterPro" id="IPR012332">
    <property type="entry name" value="Autotransporter_pectin_lyase_C"/>
</dbReference>
<evidence type="ECO:0000259" key="2">
    <source>
        <dbReference type="PROSITE" id="PS51208"/>
    </source>
</evidence>
<dbReference type="InterPro" id="IPR036709">
    <property type="entry name" value="Autotransporte_beta_dom_sf"/>
</dbReference>
<dbReference type="InterPro" id="IPR005546">
    <property type="entry name" value="Autotransporte_beta"/>
</dbReference>
<dbReference type="Pfam" id="PF03797">
    <property type="entry name" value="Autotransporter"/>
    <property type="match status" value="1"/>
</dbReference>
<feature type="chain" id="PRO_5016946220" description="Autotransporter domain-containing protein" evidence="1">
    <location>
        <begin position="26"/>
        <end position="818"/>
    </location>
</feature>
<dbReference type="SUPFAM" id="SSF103515">
    <property type="entry name" value="Autotransporter"/>
    <property type="match status" value="1"/>
</dbReference>
<keyword evidence="4" id="KW-1185">Reference proteome</keyword>
<organism evidence="3 4">
    <name type="scientific">Pseudomonas reidholzensis</name>
    <dbReference type="NCBI Taxonomy" id="1785162"/>
    <lineage>
        <taxon>Bacteria</taxon>
        <taxon>Pseudomonadati</taxon>
        <taxon>Pseudomonadota</taxon>
        <taxon>Gammaproteobacteria</taxon>
        <taxon>Pseudomonadales</taxon>
        <taxon>Pseudomonadaceae</taxon>
        <taxon>Pseudomonas</taxon>
    </lineage>
</organism>
<dbReference type="AlphaFoldDB" id="A0A383RV77"/>
<dbReference type="GO" id="GO:0019867">
    <property type="term" value="C:outer membrane"/>
    <property type="evidence" value="ECO:0007669"/>
    <property type="project" value="InterPro"/>
</dbReference>
<evidence type="ECO:0000313" key="3">
    <source>
        <dbReference type="EMBL" id="SYX90683.1"/>
    </source>
</evidence>
<keyword evidence="1" id="KW-0732">Signal</keyword>
<feature type="domain" description="Autotransporter" evidence="2">
    <location>
        <begin position="539"/>
        <end position="818"/>
    </location>
</feature>
<dbReference type="InterPro" id="IPR043990">
    <property type="entry name" value="AC_1"/>
</dbReference>
<dbReference type="Gene3D" id="2.40.128.130">
    <property type="entry name" value="Autotransporter beta-domain"/>
    <property type="match status" value="1"/>
</dbReference>
<proteinExistence type="predicted"/>
<dbReference type="EMBL" id="UNOZ01000020">
    <property type="protein sequence ID" value="SYX90683.1"/>
    <property type="molecule type" value="Genomic_DNA"/>
</dbReference>
<evidence type="ECO:0000256" key="1">
    <source>
        <dbReference type="SAM" id="SignalP"/>
    </source>
</evidence>
<sequence>MVHVRTLLAVATLPLLNLVTPGALAACVFSPGPGNDNHLCDSGSAASLNDSAGNNSLSLPTGGTGEITGNVTFGGGRDSIDMASGVIGGDVHQGAGIDAFTMSGGVIRGGLNQGDGLDTFRMTGGWIVGTFDSGDYAEMDAGRIGNVNMRLDENTFIMRGGSIDRNLITAFDKDYVEIFAGSIGGNISVSGGDDRVLVHGGSVGGNILLSVGNDQFTWNGGSIGGTVELGAGDDTALISGLGGDVLTTAINGGEGNDRLTFVASQPNGGALYSLFERIELTQASRLTLDDALLLGDSVSGSGVLEIDASSSLVARQGSVSAFTSGQRVTVNNAGTIDLASGNDAQGRLLIQGDYHGDNGTLKLNSVLAGDGAASDRLVISQGAISGSTQLLVNNLGGAGAVTSSDGIQVVEARDGATSSATAFVQTQVLSAGAFDYRLFKGGVTAGSENSWYLRSTLVAAPAPPAVAPGQPAEPAIAPPIAAPAPGQPDLPTPVAGQSVPLYRPEVAVYAVAPRGAAIIARQALGTFHQRQGDQALLGGQGMVSASWGQAYGGTLRQQWTGTVSPSLDGDLYGFKVGQDLFVHVNDSGYRQHVGLYVSHSRLEADVKGFALARQDFSVGDLKLDGDSVGAYWTLVGPQGGYVDAVLQYTDLDGRARSTRDTTLKLDGDAWTASLEGGKPFALSKHWSLEPQAQLIAQNVSLDTASDGVSQVRHEAQVELTARLGARLQGDFSTTGKHLLQPYAQLNLWHGDGGRDSLVFDDVDTVKTDYRYTALQLESGVVAQLSQALSLHAGVQYTQNLDSRQQESSGVNLGARWQF</sequence>
<protein>
    <recommendedName>
        <fullName evidence="2">Autotransporter domain-containing protein</fullName>
    </recommendedName>
</protein>
<dbReference type="CDD" id="cd01344">
    <property type="entry name" value="PL2_Passenger_AT"/>
    <property type="match status" value="1"/>
</dbReference>
<dbReference type="SMART" id="SM00869">
    <property type="entry name" value="Autotransporter"/>
    <property type="match status" value="1"/>
</dbReference>
<dbReference type="Gene3D" id="2.160.20.20">
    <property type="match status" value="1"/>
</dbReference>
<dbReference type="InterPro" id="IPR011050">
    <property type="entry name" value="Pectin_lyase_fold/virulence"/>
</dbReference>
<dbReference type="Proteomes" id="UP000263595">
    <property type="component" value="Unassembled WGS sequence"/>
</dbReference>
<gene>
    <name evidence="3" type="ORF">CCOS865_02950</name>
</gene>
<dbReference type="SUPFAM" id="SSF51126">
    <property type="entry name" value="Pectin lyase-like"/>
    <property type="match status" value="1"/>
</dbReference>
<feature type="signal peptide" evidence="1">
    <location>
        <begin position="1"/>
        <end position="25"/>
    </location>
</feature>
<dbReference type="InterPro" id="IPR006315">
    <property type="entry name" value="OM_autotransptr_brl_dom"/>
</dbReference>